<evidence type="ECO:0000313" key="2">
    <source>
        <dbReference type="Proteomes" id="UP000304840"/>
    </source>
</evidence>
<gene>
    <name evidence="1" type="ORF">UN65_09545</name>
</gene>
<evidence type="ECO:0000313" key="1">
    <source>
        <dbReference type="EMBL" id="AMO20542.1"/>
    </source>
</evidence>
<dbReference type="AlphaFoldDB" id="A0AAI8GB93"/>
<organism evidence="1 2">
    <name type="scientific">Flavobacterium columnare</name>
    <dbReference type="NCBI Taxonomy" id="996"/>
    <lineage>
        <taxon>Bacteria</taxon>
        <taxon>Pseudomonadati</taxon>
        <taxon>Bacteroidota</taxon>
        <taxon>Flavobacteriia</taxon>
        <taxon>Flavobacteriales</taxon>
        <taxon>Flavobacteriaceae</taxon>
        <taxon>Flavobacterium</taxon>
    </lineage>
</organism>
<reference evidence="1 2" key="2">
    <citation type="submission" date="2019-05" db="EMBL/GenBank/DDBJ databases">
        <authorList>
            <person name="Ravantti J.J."/>
        </authorList>
    </citation>
    <scope>NUCLEOTIDE SEQUENCE [LARGE SCALE GENOMIC DNA]</scope>
    <source>
        <strain evidence="1 2">B185</strain>
    </source>
</reference>
<proteinExistence type="predicted"/>
<protein>
    <submittedName>
        <fullName evidence="1">Molybdopterin-converting factor subunit 2</fullName>
    </submittedName>
</protein>
<accession>A0AAI8GB93</accession>
<dbReference type="RefSeq" id="WP_138425443.1">
    <property type="nucleotide sequence ID" value="NZ_CP010992.1"/>
</dbReference>
<dbReference type="Proteomes" id="UP000304840">
    <property type="component" value="Chromosome"/>
</dbReference>
<dbReference type="EMBL" id="CP010992">
    <property type="protein sequence ID" value="AMO20542.1"/>
    <property type="molecule type" value="Genomic_DNA"/>
</dbReference>
<sequence>MTAFKKAMKDKPITKENIIEAVKQITPYKWAKEKGFDKIELITTTEEFDRLLGDINRLKELKVIYHK</sequence>
<name>A0AAI8GB93_9FLAO</name>
<reference evidence="2" key="1">
    <citation type="submission" date="2016-03" db="EMBL/GenBank/DDBJ databases">
        <title>Flavobacterium columnare strain B185, complete genome.</title>
        <authorList>
            <person name="Sundberg L.-R."/>
            <person name="Papponen P."/>
            <person name="Laanto E."/>
        </authorList>
    </citation>
    <scope>NUCLEOTIDE SEQUENCE [LARGE SCALE GENOMIC DNA]</scope>
    <source>
        <strain evidence="2">B185</strain>
    </source>
</reference>